<proteinExistence type="predicted"/>
<dbReference type="KEGG" id="elux:BTN50_1026"/>
<evidence type="ECO:0000313" key="2">
    <source>
        <dbReference type="Proteomes" id="UP000218160"/>
    </source>
</evidence>
<keyword evidence="2" id="KW-1185">Reference proteome</keyword>
<sequence length="46" mass="5093">MFRVKKLPGGALSLRNHNAQIGKTCVMIKELNRLTGLDISNTKVII</sequence>
<evidence type="ECO:0000313" key="1">
    <source>
        <dbReference type="EMBL" id="ATF09530.1"/>
    </source>
</evidence>
<reference evidence="2" key="1">
    <citation type="submission" date="2017-04" db="EMBL/GenBank/DDBJ databases">
        <title>Genome evolution of the luminous symbionts of deep sea anglerfish.</title>
        <authorList>
            <person name="Hendry T.A."/>
        </authorList>
    </citation>
    <scope>NUCLEOTIDE SEQUENCE [LARGE SCALE GENOMIC DNA]</scope>
</reference>
<name>A0A291B951_9GAMM</name>
<dbReference type="EMBL" id="CP020660">
    <property type="protein sequence ID" value="ATF09530.1"/>
    <property type="molecule type" value="Genomic_DNA"/>
</dbReference>
<organism evidence="1 2">
    <name type="scientific">Candidatus Enterovibrio altilux</name>
    <dbReference type="NCBI Taxonomy" id="1927128"/>
    <lineage>
        <taxon>Bacteria</taxon>
        <taxon>Pseudomonadati</taxon>
        <taxon>Pseudomonadota</taxon>
        <taxon>Gammaproteobacteria</taxon>
        <taxon>Vibrionales</taxon>
        <taxon>Vibrionaceae</taxon>
        <taxon>Enterovibrio</taxon>
    </lineage>
</organism>
<dbReference type="AlphaFoldDB" id="A0A291B951"/>
<dbReference type="Proteomes" id="UP000218160">
    <property type="component" value="Chromosome 1"/>
</dbReference>
<protein>
    <submittedName>
        <fullName evidence="1">Mobile element protein</fullName>
    </submittedName>
</protein>
<gene>
    <name evidence="1" type="ORF">BTN50_1026</name>
</gene>
<accession>A0A291B951</accession>